<protein>
    <submittedName>
        <fullName evidence="3">Uncharacterized protein</fullName>
    </submittedName>
</protein>
<accession>A0A1H2FAM6</accession>
<dbReference type="EMBL" id="LT629787">
    <property type="protein sequence ID" value="SDU04456.1"/>
    <property type="molecule type" value="Genomic_DNA"/>
</dbReference>
<feature type="chain" id="PRO_5009273799" evidence="2">
    <location>
        <begin position="24"/>
        <end position="64"/>
    </location>
</feature>
<evidence type="ECO:0000313" key="4">
    <source>
        <dbReference type="Proteomes" id="UP000243924"/>
    </source>
</evidence>
<feature type="region of interest" description="Disordered" evidence="1">
    <location>
        <begin position="30"/>
        <end position="64"/>
    </location>
</feature>
<evidence type="ECO:0000313" key="3">
    <source>
        <dbReference type="EMBL" id="SDU04456.1"/>
    </source>
</evidence>
<proteinExistence type="predicted"/>
<keyword evidence="4" id="KW-1185">Reference proteome</keyword>
<organism evidence="3 4">
    <name type="scientific">Halopseudomonas salegens</name>
    <dbReference type="NCBI Taxonomy" id="1434072"/>
    <lineage>
        <taxon>Bacteria</taxon>
        <taxon>Pseudomonadati</taxon>
        <taxon>Pseudomonadota</taxon>
        <taxon>Gammaproteobacteria</taxon>
        <taxon>Pseudomonadales</taxon>
        <taxon>Pseudomonadaceae</taxon>
        <taxon>Halopseudomonas</taxon>
    </lineage>
</organism>
<sequence length="64" mass="6903">MHIYRVPAFLLYASLAASTSLMADNRVEHFKGSKAENTENDSAARPGAAHDENGEGLSESLESH</sequence>
<evidence type="ECO:0000256" key="2">
    <source>
        <dbReference type="SAM" id="SignalP"/>
    </source>
</evidence>
<gene>
    <name evidence="3" type="ORF">SAMN05216210_1419</name>
</gene>
<keyword evidence="2" id="KW-0732">Signal</keyword>
<name>A0A1H2FAM6_9GAMM</name>
<evidence type="ECO:0000256" key="1">
    <source>
        <dbReference type="SAM" id="MobiDB-lite"/>
    </source>
</evidence>
<dbReference type="RefSeq" id="WP_092385491.1">
    <property type="nucleotide sequence ID" value="NZ_LT629787.1"/>
</dbReference>
<dbReference type="AlphaFoldDB" id="A0A1H2FAM6"/>
<feature type="signal peptide" evidence="2">
    <location>
        <begin position="1"/>
        <end position="23"/>
    </location>
</feature>
<feature type="compositionally biased region" description="Low complexity" evidence="1">
    <location>
        <begin position="55"/>
        <end position="64"/>
    </location>
</feature>
<dbReference type="Proteomes" id="UP000243924">
    <property type="component" value="Chromosome I"/>
</dbReference>
<reference evidence="4" key="1">
    <citation type="submission" date="2016-10" db="EMBL/GenBank/DDBJ databases">
        <authorList>
            <person name="Varghese N."/>
            <person name="Submissions S."/>
        </authorList>
    </citation>
    <scope>NUCLEOTIDE SEQUENCE [LARGE SCALE GENOMIC DNA]</scope>
    <source>
        <strain evidence="4">CECT 8338</strain>
    </source>
</reference>